<proteinExistence type="predicted"/>
<feature type="signal peptide" evidence="1">
    <location>
        <begin position="1"/>
        <end position="25"/>
    </location>
</feature>
<protein>
    <submittedName>
        <fullName evidence="2">Uncharacterized protein</fullName>
    </submittedName>
</protein>
<dbReference type="OrthoDB" id="7859214at2"/>
<evidence type="ECO:0000313" key="3">
    <source>
        <dbReference type="Proteomes" id="UP000225972"/>
    </source>
</evidence>
<dbReference type="RefSeq" id="WP_099245947.1">
    <property type="nucleotide sequence ID" value="NZ_FXXP01000002.1"/>
</dbReference>
<dbReference type="Proteomes" id="UP000225972">
    <property type="component" value="Unassembled WGS sequence"/>
</dbReference>
<reference evidence="3" key="1">
    <citation type="submission" date="2017-05" db="EMBL/GenBank/DDBJ databases">
        <authorList>
            <person name="Rodrigo-Torres L."/>
            <person name="Arahal R. D."/>
            <person name="Lucena T."/>
        </authorList>
    </citation>
    <scope>NUCLEOTIDE SEQUENCE [LARGE SCALE GENOMIC DNA]</scope>
    <source>
        <strain evidence="3">CECT 8649</strain>
    </source>
</reference>
<keyword evidence="3" id="KW-1185">Reference proteome</keyword>
<name>A0A238JCZ1_9RHOB</name>
<accession>A0A238JCZ1</accession>
<gene>
    <name evidence="2" type="ORF">TRP8649_02663</name>
</gene>
<evidence type="ECO:0000313" key="2">
    <source>
        <dbReference type="EMBL" id="SMX28538.1"/>
    </source>
</evidence>
<organism evidence="2 3">
    <name type="scientific">Pelagimonas phthalicica</name>
    <dbReference type="NCBI Taxonomy" id="1037362"/>
    <lineage>
        <taxon>Bacteria</taxon>
        <taxon>Pseudomonadati</taxon>
        <taxon>Pseudomonadota</taxon>
        <taxon>Alphaproteobacteria</taxon>
        <taxon>Rhodobacterales</taxon>
        <taxon>Roseobacteraceae</taxon>
        <taxon>Pelagimonas</taxon>
    </lineage>
</organism>
<keyword evidence="1" id="KW-0732">Signal</keyword>
<feature type="chain" id="PRO_5012601976" evidence="1">
    <location>
        <begin position="26"/>
        <end position="179"/>
    </location>
</feature>
<dbReference type="AlphaFoldDB" id="A0A238JCZ1"/>
<dbReference type="EMBL" id="FXXP01000002">
    <property type="protein sequence ID" value="SMX28538.1"/>
    <property type="molecule type" value="Genomic_DNA"/>
</dbReference>
<evidence type="ECO:0000256" key="1">
    <source>
        <dbReference type="SAM" id="SignalP"/>
    </source>
</evidence>
<sequence length="179" mass="18833">MLFRSTLIALVTVALHAPSVNSAVAANGASEEKGSAAWLAMRAQIFSQVCMGSAPSFADVDAKAAKAGLSETDNGWHMAPEILVDVLDHDGFCSCFMTMQAPDSDAMIGTIHDRLMQDHGAAFSGPNTGLSAVAPFQFGDQEVVSILEPRVFNDENWLAARVSVFGPCQTGVIQGEGSE</sequence>